<evidence type="ECO:0000313" key="1">
    <source>
        <dbReference type="EnsemblPlants" id="PAC:32923986.CDS.1"/>
    </source>
</evidence>
<reference evidence="1 2" key="2">
    <citation type="journal article" date="2018" name="Plant J.">
        <title>The Physcomitrella patens chromosome-scale assembly reveals moss genome structure and evolution.</title>
        <authorList>
            <person name="Lang D."/>
            <person name="Ullrich K.K."/>
            <person name="Murat F."/>
            <person name="Fuchs J."/>
            <person name="Jenkins J."/>
            <person name="Haas F.B."/>
            <person name="Piednoel M."/>
            <person name="Gundlach H."/>
            <person name="Van Bel M."/>
            <person name="Meyberg R."/>
            <person name="Vives C."/>
            <person name="Morata J."/>
            <person name="Symeonidi A."/>
            <person name="Hiss M."/>
            <person name="Muchero W."/>
            <person name="Kamisugi Y."/>
            <person name="Saleh O."/>
            <person name="Blanc G."/>
            <person name="Decker E.L."/>
            <person name="van Gessel N."/>
            <person name="Grimwood J."/>
            <person name="Hayes R.D."/>
            <person name="Graham S.W."/>
            <person name="Gunter L.E."/>
            <person name="McDaniel S.F."/>
            <person name="Hoernstein S.N.W."/>
            <person name="Larsson A."/>
            <person name="Li F.W."/>
            <person name="Perroud P.F."/>
            <person name="Phillips J."/>
            <person name="Ranjan P."/>
            <person name="Rokshar D.S."/>
            <person name="Rothfels C.J."/>
            <person name="Schneider L."/>
            <person name="Shu S."/>
            <person name="Stevenson D.W."/>
            <person name="Thummler F."/>
            <person name="Tillich M."/>
            <person name="Villarreal Aguilar J.C."/>
            <person name="Widiez T."/>
            <person name="Wong G.K."/>
            <person name="Wymore A."/>
            <person name="Zhang Y."/>
            <person name="Zimmer A.D."/>
            <person name="Quatrano R.S."/>
            <person name="Mayer K.F.X."/>
            <person name="Goodstein D."/>
            <person name="Casacuberta J.M."/>
            <person name="Vandepoele K."/>
            <person name="Reski R."/>
            <person name="Cuming A.C."/>
            <person name="Tuskan G.A."/>
            <person name="Maumus F."/>
            <person name="Salse J."/>
            <person name="Schmutz J."/>
            <person name="Rensing S.A."/>
        </authorList>
    </citation>
    <scope>NUCLEOTIDE SEQUENCE [LARGE SCALE GENOMIC DNA]</scope>
    <source>
        <strain evidence="1 2">cv. Gransden 2004</strain>
    </source>
</reference>
<dbReference type="Proteomes" id="UP000006727">
    <property type="component" value="Chromosome 7"/>
</dbReference>
<protein>
    <submittedName>
        <fullName evidence="1">Uncharacterized protein</fullName>
    </submittedName>
</protein>
<dbReference type="EnsemblPlants" id="Pp3c7_20010V3.3">
    <property type="protein sequence ID" value="PAC:32923986.CDS.1"/>
    <property type="gene ID" value="Pp3c7_20010"/>
</dbReference>
<dbReference type="Gramene" id="Pp3c7_20010V3.3">
    <property type="protein sequence ID" value="PAC:32923986.CDS.1"/>
    <property type="gene ID" value="Pp3c7_20010"/>
</dbReference>
<accession>A0A7I3Z9F5</accession>
<proteinExistence type="predicted"/>
<sequence>MALPDSNLIVRH</sequence>
<organism evidence="1 2">
    <name type="scientific">Physcomitrium patens</name>
    <name type="common">Spreading-leaved earth moss</name>
    <name type="synonym">Physcomitrella patens</name>
    <dbReference type="NCBI Taxonomy" id="3218"/>
    <lineage>
        <taxon>Eukaryota</taxon>
        <taxon>Viridiplantae</taxon>
        <taxon>Streptophyta</taxon>
        <taxon>Embryophyta</taxon>
        <taxon>Bryophyta</taxon>
        <taxon>Bryophytina</taxon>
        <taxon>Bryopsida</taxon>
        <taxon>Funariidae</taxon>
        <taxon>Funariales</taxon>
        <taxon>Funariaceae</taxon>
        <taxon>Physcomitrium</taxon>
    </lineage>
</organism>
<evidence type="ECO:0000313" key="2">
    <source>
        <dbReference type="Proteomes" id="UP000006727"/>
    </source>
</evidence>
<dbReference type="EMBL" id="ABEU02000007">
    <property type="status" value="NOT_ANNOTATED_CDS"/>
    <property type="molecule type" value="Genomic_DNA"/>
</dbReference>
<reference evidence="1 2" key="1">
    <citation type="journal article" date="2008" name="Science">
        <title>The Physcomitrella genome reveals evolutionary insights into the conquest of land by plants.</title>
        <authorList>
            <person name="Rensing S."/>
            <person name="Lang D."/>
            <person name="Zimmer A."/>
            <person name="Terry A."/>
            <person name="Salamov A."/>
            <person name="Shapiro H."/>
            <person name="Nishiyama T."/>
            <person name="Perroud P.-F."/>
            <person name="Lindquist E."/>
            <person name="Kamisugi Y."/>
            <person name="Tanahashi T."/>
            <person name="Sakakibara K."/>
            <person name="Fujita T."/>
            <person name="Oishi K."/>
            <person name="Shin-I T."/>
            <person name="Kuroki Y."/>
            <person name="Toyoda A."/>
            <person name="Suzuki Y."/>
            <person name="Hashimoto A."/>
            <person name="Yamaguchi K."/>
            <person name="Sugano A."/>
            <person name="Kohara Y."/>
            <person name="Fujiyama A."/>
            <person name="Anterola A."/>
            <person name="Aoki S."/>
            <person name="Ashton N."/>
            <person name="Barbazuk W.B."/>
            <person name="Barker E."/>
            <person name="Bennetzen J."/>
            <person name="Bezanilla M."/>
            <person name="Blankenship R."/>
            <person name="Cho S.H."/>
            <person name="Dutcher S."/>
            <person name="Estelle M."/>
            <person name="Fawcett J.A."/>
            <person name="Gundlach H."/>
            <person name="Hanada K."/>
            <person name="Heyl A."/>
            <person name="Hicks K.A."/>
            <person name="Hugh J."/>
            <person name="Lohr M."/>
            <person name="Mayer K."/>
            <person name="Melkozernov A."/>
            <person name="Murata T."/>
            <person name="Nelson D."/>
            <person name="Pils B."/>
            <person name="Prigge M."/>
            <person name="Reiss B."/>
            <person name="Renner T."/>
            <person name="Rombauts S."/>
            <person name="Rushton P."/>
            <person name="Sanderfoot A."/>
            <person name="Schween G."/>
            <person name="Shiu S.-H."/>
            <person name="Stueber K."/>
            <person name="Theodoulou F.L."/>
            <person name="Tu H."/>
            <person name="Van de Peer Y."/>
            <person name="Verrier P.J."/>
            <person name="Waters E."/>
            <person name="Wood A."/>
            <person name="Yang L."/>
            <person name="Cove D."/>
            <person name="Cuming A."/>
            <person name="Hasebe M."/>
            <person name="Lucas S."/>
            <person name="Mishler D.B."/>
            <person name="Reski R."/>
            <person name="Grigoriev I."/>
            <person name="Quatrano R.S."/>
            <person name="Boore J.L."/>
        </authorList>
    </citation>
    <scope>NUCLEOTIDE SEQUENCE [LARGE SCALE GENOMIC DNA]</scope>
    <source>
        <strain evidence="1 2">cv. Gransden 2004</strain>
    </source>
</reference>
<reference evidence="1" key="3">
    <citation type="submission" date="2020-12" db="UniProtKB">
        <authorList>
            <consortium name="EnsemblPlants"/>
        </authorList>
    </citation>
    <scope>IDENTIFICATION</scope>
</reference>
<name>A0A7I3Z9F5_PHYPA</name>
<keyword evidence="2" id="KW-1185">Reference proteome</keyword>